<dbReference type="EMBL" id="MDYQ01000029">
    <property type="protein sequence ID" value="PRP86602.1"/>
    <property type="molecule type" value="Genomic_DNA"/>
</dbReference>
<dbReference type="AlphaFoldDB" id="A0A2P6NRK0"/>
<accession>A0A2P6NRK0</accession>
<organism evidence="1 2">
    <name type="scientific">Planoprotostelium fungivorum</name>
    <dbReference type="NCBI Taxonomy" id="1890364"/>
    <lineage>
        <taxon>Eukaryota</taxon>
        <taxon>Amoebozoa</taxon>
        <taxon>Evosea</taxon>
        <taxon>Variosea</taxon>
        <taxon>Cavosteliida</taxon>
        <taxon>Cavosteliaceae</taxon>
        <taxon>Planoprotostelium</taxon>
    </lineage>
</organism>
<keyword evidence="2" id="KW-1185">Reference proteome</keyword>
<comment type="caution">
    <text evidence="1">The sequence shown here is derived from an EMBL/GenBank/DDBJ whole genome shotgun (WGS) entry which is preliminary data.</text>
</comment>
<dbReference type="InParanoid" id="A0A2P6NRK0"/>
<dbReference type="Proteomes" id="UP000241769">
    <property type="component" value="Unassembled WGS sequence"/>
</dbReference>
<protein>
    <submittedName>
        <fullName evidence="1">Uncharacterized protein</fullName>
    </submittedName>
</protein>
<reference evidence="1 2" key="1">
    <citation type="journal article" date="2018" name="Genome Biol. Evol.">
        <title>Multiple Roots of Fruiting Body Formation in Amoebozoa.</title>
        <authorList>
            <person name="Hillmann F."/>
            <person name="Forbes G."/>
            <person name="Novohradska S."/>
            <person name="Ferling I."/>
            <person name="Riege K."/>
            <person name="Groth M."/>
            <person name="Westermann M."/>
            <person name="Marz M."/>
            <person name="Spaller T."/>
            <person name="Winckler T."/>
            <person name="Schaap P."/>
            <person name="Glockner G."/>
        </authorList>
    </citation>
    <scope>NUCLEOTIDE SEQUENCE [LARGE SCALE GENOMIC DNA]</scope>
    <source>
        <strain evidence="1 2">Jena</strain>
    </source>
</reference>
<name>A0A2P6NRK0_9EUKA</name>
<gene>
    <name evidence="1" type="ORF">PROFUN_05240</name>
</gene>
<sequence>MSVSIVEISREDNITLLLLPQYISSQTPDAVINHPYLLSNTARCLRCPPPYIQGLFSPSPAALSLHQSPLDSFCTSTLPRAHRAWWLEDQQTPKPLAIEIRRNMKRQKCERSYGFAEEAALKILLTSERATVAIAFPIDGPPEIRLINDRGRELLTPLLDESSSVSGPAASFWKSIDYVVKGGKTMEGNLLTPKGQLRIKYRRTVLEHEAIVVATAKKVDGTKEKEPRLQLVQSRQTGSLGYPIELSPLVNALEEDIVGRVLGTNQLQLCIIKFHQERGVHQYLATNDNLARFLKFDNAYELRGKTTIDLNMMTADGVTVRDQFYGNLNPQTKTASFSLDLLQYQDTTFYCAFREVIPEVILGITIVHRRTIRPAGPKPPTVPRLTIPKVWIRNRWDEFMEDCLHYIHENQSHATQDRMKLPEEFLKNTQKVYCYAYHGYQGFLPSGDSDGYRWKSSRGTCNTGNLQRKYFYTDLPDGRKLRRRVMWLEGIPGIYIVEYRHFHQNNTEPDQLMGPECMDWPLLLSSIQSQTNRQFTTTVDRISSHFELAEARVNQSELGSGNVLSYVNGILHNWASEYGRVENFSTPSPKPKGTRPDCGSQLLSLHRLTADLYKQ</sequence>
<evidence type="ECO:0000313" key="1">
    <source>
        <dbReference type="EMBL" id="PRP86602.1"/>
    </source>
</evidence>
<evidence type="ECO:0000313" key="2">
    <source>
        <dbReference type="Proteomes" id="UP000241769"/>
    </source>
</evidence>
<proteinExistence type="predicted"/>